<keyword evidence="1" id="KW-0238">DNA-binding</keyword>
<dbReference type="GO" id="GO:0005634">
    <property type="term" value="C:nucleus"/>
    <property type="evidence" value="ECO:0007669"/>
    <property type="project" value="UniProtKB-UniRule"/>
</dbReference>
<feature type="DNA-binding region" description="HMG box" evidence="1">
    <location>
        <begin position="97"/>
        <end position="199"/>
    </location>
</feature>
<organism evidence="5">
    <name type="scientific">Schizophyllum commune (strain H4-8 / FGSC 9210)</name>
    <name type="common">Split gill fungus</name>
    <dbReference type="NCBI Taxonomy" id="578458"/>
    <lineage>
        <taxon>Eukaryota</taxon>
        <taxon>Fungi</taxon>
        <taxon>Dikarya</taxon>
        <taxon>Basidiomycota</taxon>
        <taxon>Agaricomycotina</taxon>
        <taxon>Agaricomycetes</taxon>
        <taxon>Agaricomycetidae</taxon>
        <taxon>Agaricales</taxon>
        <taxon>Schizophyllaceae</taxon>
        <taxon>Schizophyllum</taxon>
    </lineage>
</organism>
<evidence type="ECO:0000256" key="1">
    <source>
        <dbReference type="PROSITE-ProRule" id="PRU00267"/>
    </source>
</evidence>
<gene>
    <name evidence="4" type="ORF">SCHCODRAFT_110960</name>
</gene>
<name>D8QAM4_SCHCM</name>
<feature type="region of interest" description="Disordered" evidence="2">
    <location>
        <begin position="60"/>
        <end position="95"/>
    </location>
</feature>
<dbReference type="InParanoid" id="D8QAM4"/>
<accession>D8QAM4</accession>
<feature type="region of interest" description="Disordered" evidence="2">
    <location>
        <begin position="118"/>
        <end position="144"/>
    </location>
</feature>
<dbReference type="GeneID" id="9587749"/>
<proteinExistence type="predicted"/>
<dbReference type="VEuPathDB" id="FungiDB:SCHCODRAFT_02702596"/>
<protein>
    <submittedName>
        <fullName evidence="4">Expressed protein</fullName>
    </submittedName>
</protein>
<reference evidence="4 5" key="1">
    <citation type="journal article" date="2010" name="Nat. Biotechnol.">
        <title>Genome sequence of the model mushroom Schizophyllum commune.</title>
        <authorList>
            <person name="Ohm R.A."/>
            <person name="de Jong J.F."/>
            <person name="Lugones L.G."/>
            <person name="Aerts A."/>
            <person name="Kothe E."/>
            <person name="Stajich J.E."/>
            <person name="de Vries R.P."/>
            <person name="Record E."/>
            <person name="Levasseur A."/>
            <person name="Baker S.E."/>
            <person name="Bartholomew K.A."/>
            <person name="Coutinho P.M."/>
            <person name="Erdmann S."/>
            <person name="Fowler T.J."/>
            <person name="Gathman A.C."/>
            <person name="Lombard V."/>
            <person name="Henrissat B."/>
            <person name="Knabe N."/>
            <person name="Kuees U."/>
            <person name="Lilly W.W."/>
            <person name="Lindquist E."/>
            <person name="Lucas S."/>
            <person name="Magnuson J.K."/>
            <person name="Piumi F."/>
            <person name="Raudaskoski M."/>
            <person name="Salamov A."/>
            <person name="Schmutz J."/>
            <person name="Schwarze F.W.M.R."/>
            <person name="vanKuyk P.A."/>
            <person name="Horton J.S."/>
            <person name="Grigoriev I.V."/>
            <person name="Woesten H.A.B."/>
        </authorList>
    </citation>
    <scope>NUCLEOTIDE SEQUENCE [LARGE SCALE GENOMIC DNA]</scope>
    <source>
        <strain evidence="5">H4-8 / FGSC 9210</strain>
    </source>
</reference>
<dbReference type="InterPro" id="IPR036910">
    <property type="entry name" value="HMG_box_dom_sf"/>
</dbReference>
<dbReference type="GO" id="GO:0003677">
    <property type="term" value="F:DNA binding"/>
    <property type="evidence" value="ECO:0007669"/>
    <property type="project" value="UniProtKB-UniRule"/>
</dbReference>
<dbReference type="HOGENOM" id="CLU_1152321_0_0_1"/>
<feature type="compositionally biased region" description="Basic and acidic residues" evidence="2">
    <location>
        <begin position="118"/>
        <end position="128"/>
    </location>
</feature>
<dbReference type="PROSITE" id="PS50118">
    <property type="entry name" value="HMG_BOX_2"/>
    <property type="match status" value="1"/>
</dbReference>
<dbReference type="KEGG" id="scm:SCHCO_02702596"/>
<feature type="compositionally biased region" description="Polar residues" evidence="2">
    <location>
        <begin position="130"/>
        <end position="144"/>
    </location>
</feature>
<feature type="compositionally biased region" description="Low complexity" evidence="2">
    <location>
        <begin position="60"/>
        <end position="81"/>
    </location>
</feature>
<feature type="domain" description="HMG box" evidence="3">
    <location>
        <begin position="97"/>
        <end position="199"/>
    </location>
</feature>
<evidence type="ECO:0000313" key="4">
    <source>
        <dbReference type="EMBL" id="EFI95858.1"/>
    </source>
</evidence>
<dbReference type="OrthoDB" id="10495848at2759"/>
<feature type="non-terminal residue" evidence="4">
    <location>
        <position position="241"/>
    </location>
</feature>
<dbReference type="SUPFAM" id="SSF47095">
    <property type="entry name" value="HMG-box"/>
    <property type="match status" value="1"/>
</dbReference>
<keyword evidence="1" id="KW-0539">Nucleus</keyword>
<dbReference type="Pfam" id="PF09011">
    <property type="entry name" value="HMG_box_2"/>
    <property type="match status" value="1"/>
</dbReference>
<dbReference type="Proteomes" id="UP000007431">
    <property type="component" value="Unassembled WGS sequence"/>
</dbReference>
<sequence length="241" mass="26802">MSHSITFAFSLDFTASSVSVPFLAQERHPRTVEEGATHGANRPNVRYPERNVLRKECVTSDPPLSVLSPPPTSVTSSPLTPRETSTAPGARPSRATLRRPQNAFILFRTHYLKGLRAREAAEQARRDPQQVLSSSSPTTSDIAPTLINDVTHNSASDRRLALHQAANAWRAMSPAEREAFFEEARAAKARFVRELPAFVWNKTRSAEGTRRGPVAARREHPAAYEFFKWEECQAGSERGNI</sequence>
<dbReference type="EMBL" id="GL377308">
    <property type="protein sequence ID" value="EFI95858.1"/>
    <property type="molecule type" value="Genomic_DNA"/>
</dbReference>
<dbReference type="RefSeq" id="XP_003030761.1">
    <property type="nucleotide sequence ID" value="XM_003030715.1"/>
</dbReference>
<evidence type="ECO:0000256" key="2">
    <source>
        <dbReference type="SAM" id="MobiDB-lite"/>
    </source>
</evidence>
<dbReference type="Gene3D" id="1.10.30.10">
    <property type="entry name" value="High mobility group box domain"/>
    <property type="match status" value="1"/>
</dbReference>
<dbReference type="AlphaFoldDB" id="D8QAM4"/>
<dbReference type="InterPro" id="IPR009071">
    <property type="entry name" value="HMG_box_dom"/>
</dbReference>
<keyword evidence="5" id="KW-1185">Reference proteome</keyword>
<evidence type="ECO:0000259" key="3">
    <source>
        <dbReference type="PROSITE" id="PS50118"/>
    </source>
</evidence>
<evidence type="ECO:0000313" key="5">
    <source>
        <dbReference type="Proteomes" id="UP000007431"/>
    </source>
</evidence>